<accession>A0A026W9V4</accession>
<evidence type="ECO:0000313" key="3">
    <source>
        <dbReference type="Proteomes" id="UP000053097"/>
    </source>
</evidence>
<protein>
    <submittedName>
        <fullName evidence="2">Uncharacterized protein</fullName>
    </submittedName>
</protein>
<keyword evidence="3" id="KW-1185">Reference proteome</keyword>
<feature type="region of interest" description="Disordered" evidence="1">
    <location>
        <begin position="1"/>
        <end position="34"/>
    </location>
</feature>
<proteinExistence type="predicted"/>
<feature type="non-terminal residue" evidence="2">
    <location>
        <position position="1"/>
    </location>
</feature>
<reference evidence="2 3" key="1">
    <citation type="journal article" date="2014" name="Curr. Biol.">
        <title>The genome of the clonal raider ant Cerapachys biroi.</title>
        <authorList>
            <person name="Oxley P.R."/>
            <person name="Ji L."/>
            <person name="Fetter-Pruneda I."/>
            <person name="McKenzie S.K."/>
            <person name="Li C."/>
            <person name="Hu H."/>
            <person name="Zhang G."/>
            <person name="Kronauer D.J."/>
        </authorList>
    </citation>
    <scope>NUCLEOTIDE SEQUENCE [LARGE SCALE GENOMIC DNA]</scope>
</reference>
<evidence type="ECO:0000313" key="2">
    <source>
        <dbReference type="EMBL" id="EZA51804.1"/>
    </source>
</evidence>
<organism evidence="2 3">
    <name type="scientific">Ooceraea biroi</name>
    <name type="common">Clonal raider ant</name>
    <name type="synonym">Cerapachys biroi</name>
    <dbReference type="NCBI Taxonomy" id="2015173"/>
    <lineage>
        <taxon>Eukaryota</taxon>
        <taxon>Metazoa</taxon>
        <taxon>Ecdysozoa</taxon>
        <taxon>Arthropoda</taxon>
        <taxon>Hexapoda</taxon>
        <taxon>Insecta</taxon>
        <taxon>Pterygota</taxon>
        <taxon>Neoptera</taxon>
        <taxon>Endopterygota</taxon>
        <taxon>Hymenoptera</taxon>
        <taxon>Apocrita</taxon>
        <taxon>Aculeata</taxon>
        <taxon>Formicoidea</taxon>
        <taxon>Formicidae</taxon>
        <taxon>Dorylinae</taxon>
        <taxon>Ooceraea</taxon>
    </lineage>
</organism>
<name>A0A026W9V4_OOCBI</name>
<feature type="compositionally biased region" description="Basic and acidic residues" evidence="1">
    <location>
        <begin position="1"/>
        <end position="24"/>
    </location>
</feature>
<dbReference type="Proteomes" id="UP000053097">
    <property type="component" value="Unassembled WGS sequence"/>
</dbReference>
<gene>
    <name evidence="2" type="ORF">X777_09561</name>
</gene>
<dbReference type="AlphaFoldDB" id="A0A026W9V4"/>
<sequence length="71" mass="7800">KRRNRGDTSTKLADDRRNKHKEDQEGGGGVMGQLVSYRGSSVRGRKVHPALLAEIGSDARWPSARSAFSFS</sequence>
<evidence type="ECO:0000256" key="1">
    <source>
        <dbReference type="SAM" id="MobiDB-lite"/>
    </source>
</evidence>
<dbReference type="EMBL" id="KK107372">
    <property type="protein sequence ID" value="EZA51804.1"/>
    <property type="molecule type" value="Genomic_DNA"/>
</dbReference>